<dbReference type="Gene3D" id="3.40.50.300">
    <property type="entry name" value="P-loop containing nucleotide triphosphate hydrolases"/>
    <property type="match status" value="1"/>
</dbReference>
<feature type="domain" description="Helicase ATP-binding" evidence="6">
    <location>
        <begin position="168"/>
        <end position="317"/>
    </location>
</feature>
<name>A0A951QQW1_9CYAN</name>
<dbReference type="InterPro" id="IPR027417">
    <property type="entry name" value="P-loop_NTPase"/>
</dbReference>
<dbReference type="CDD" id="cd18793">
    <property type="entry name" value="SF2_C_SNF"/>
    <property type="match status" value="1"/>
</dbReference>
<dbReference type="EMBL" id="JAHHGZ010000031">
    <property type="protein sequence ID" value="MBW4670487.1"/>
    <property type="molecule type" value="Genomic_DNA"/>
</dbReference>
<dbReference type="InterPro" id="IPR038718">
    <property type="entry name" value="SNF2-like_sf"/>
</dbReference>
<comment type="caution">
    <text evidence="8">The sequence shown here is derived from an EMBL/GenBank/DDBJ whole genome shotgun (WGS) entry which is preliminary data.</text>
</comment>
<feature type="domain" description="Helicase C-terminal" evidence="7">
    <location>
        <begin position="557"/>
        <end position="725"/>
    </location>
</feature>
<feature type="coiled-coil region" evidence="5">
    <location>
        <begin position="1030"/>
        <end position="1057"/>
    </location>
</feature>
<reference evidence="8" key="1">
    <citation type="submission" date="2021-05" db="EMBL/GenBank/DDBJ databases">
        <authorList>
            <person name="Pietrasiak N."/>
            <person name="Ward R."/>
            <person name="Stajich J.E."/>
            <person name="Kurbessoian T."/>
        </authorList>
    </citation>
    <scope>NUCLEOTIDE SEQUENCE</scope>
    <source>
        <strain evidence="8">GSE-NOS-MK-12-04C</strain>
    </source>
</reference>
<evidence type="ECO:0000259" key="7">
    <source>
        <dbReference type="PROSITE" id="PS51194"/>
    </source>
</evidence>
<proteinExistence type="predicted"/>
<dbReference type="GO" id="GO:0003677">
    <property type="term" value="F:DNA binding"/>
    <property type="evidence" value="ECO:0007669"/>
    <property type="project" value="InterPro"/>
</dbReference>
<evidence type="ECO:0000313" key="9">
    <source>
        <dbReference type="Proteomes" id="UP000729701"/>
    </source>
</evidence>
<sequence>MTQLGLLVRSLQNNLGVGKVLNLSDTEVKVEYFCSVGQRIEQSLPLNSVGKVKLPRQTRCYIWNKSQETWIIGRVYEWDEEHSLYQIDLPDSKTILVGEPDVYVRCNIPIADPIEILTMKGHETPYFHDKRLNFVKSCQTQRAISDGMTGLISANIKLYPHQVEVVRRVLSDPIQRYLLADEVGLGKTIEAGAILRQYLLDEPSGPAVVLVPQYLLEQWQTELENKFYISHFGDRVKIYSIEDANQVSRHAGLGLLIIDEAHHIAAMATSSESVQRRYFDTCKQLAHKSDRLLLLSATPVLNNEQGFLTMLHLLDPDTYRLDDLEGFRDRVQKRASIGKVLLSFREGAEPSILKTNLNQLRNLFAEDKYVLEKAEELENSLTGQPETKDKIIQTIRTHITDTYRLHRRMLRNYRATVEDVIYDRNVTPKVEYDLDERSFDIHEVLDNWRTSAPKDAEFTQIFLLFFRAAGTWLGVLKGVITARLSGKSTPALTQEFGAEAVNLLTRTELFPQEAEILQKLLKIIEQPSEDGDRIELLRIVLLYHFAERFGLQSYRSNPSKLLERVQQRLTRPIPGDNLPKILIFTSFGQSCAEILKELQKSFGEKAIAAHQLGKTRAQVEKSLQQFKTDPNCFILVCDPSGEEGRNLQFADWMIHFDLPWSPNRLEQRIGRCDRIGRPLSMEFTVFAGVELDDSFHDAWYQLLKDGFRIFKQSISSLQFYAEEKLPELAATLFELGAKGLLETIPVIQGEITTEQVKISEQNALDEIDAQDESATKYFQALDECDAKHQDIQRGIEGWICQALHLQQRQDINLQGVLRYEPTGRTLVPADHLKNQFVPYLKQSGTYNRSVANQNPGVRLYRIGEGLVESLTSYIRWDDRGQAFAMWRTDESWDASEGMEWFGFRFNYIVESNLEFAKQVFAEYGLDNSQYKILRRRTDALFPSIIKTVFIDARSPTMSIVDSEPLLNILQRSYNGKKSRNNNRDYNLAKNRLVILDQFIDGSQWQETCRKARSTSETLLRDRPDFIEMCQQSKTTAANKLENRINQLRLRLGKLEDPVLAKELNIETALSQAILEGIRCPNIRLDSVGFIVVSGQPPAQIGEDGED</sequence>
<evidence type="ECO:0000256" key="2">
    <source>
        <dbReference type="ARBA" id="ARBA00022801"/>
    </source>
</evidence>
<dbReference type="InterPro" id="IPR049730">
    <property type="entry name" value="SNF2/RAD54-like_C"/>
</dbReference>
<dbReference type="Proteomes" id="UP000729701">
    <property type="component" value="Unassembled WGS sequence"/>
</dbReference>
<gene>
    <name evidence="8" type="ORF">KME60_24485</name>
</gene>
<dbReference type="SMART" id="SM00490">
    <property type="entry name" value="HELICc"/>
    <property type="match status" value="1"/>
</dbReference>
<keyword evidence="3 8" id="KW-0347">Helicase</keyword>
<dbReference type="InterPro" id="IPR057342">
    <property type="entry name" value="DEXDc_RapA"/>
</dbReference>
<keyword evidence="1" id="KW-0547">Nucleotide-binding</keyword>
<dbReference type="NCBIfam" id="NF041062">
    <property type="entry name" value="DpdE"/>
    <property type="match status" value="1"/>
</dbReference>
<dbReference type="GO" id="GO:0005524">
    <property type="term" value="F:ATP binding"/>
    <property type="evidence" value="ECO:0007669"/>
    <property type="project" value="InterPro"/>
</dbReference>
<dbReference type="InterPro" id="IPR006935">
    <property type="entry name" value="Helicase/UvrB_N"/>
</dbReference>
<evidence type="ECO:0000256" key="5">
    <source>
        <dbReference type="SAM" id="Coils"/>
    </source>
</evidence>
<dbReference type="SMART" id="SM00487">
    <property type="entry name" value="DEXDc"/>
    <property type="match status" value="1"/>
</dbReference>
<dbReference type="Pfam" id="PF04851">
    <property type="entry name" value="ResIII"/>
    <property type="match status" value="1"/>
</dbReference>
<dbReference type="Gene3D" id="3.40.50.10810">
    <property type="entry name" value="Tandem AAA-ATPase domain"/>
    <property type="match status" value="1"/>
</dbReference>
<dbReference type="CDD" id="cd18011">
    <property type="entry name" value="DEXDc_RapA"/>
    <property type="match status" value="1"/>
</dbReference>
<dbReference type="PROSITE" id="PS51194">
    <property type="entry name" value="HELICASE_CTER"/>
    <property type="match status" value="1"/>
</dbReference>
<dbReference type="PANTHER" id="PTHR45766:SF6">
    <property type="entry name" value="SWI_SNF-RELATED MATRIX-ASSOCIATED ACTIN-DEPENDENT REGULATOR OF CHROMATIN SUBFAMILY A-LIKE PROTEIN 1"/>
    <property type="match status" value="1"/>
</dbReference>
<evidence type="ECO:0000313" key="8">
    <source>
        <dbReference type="EMBL" id="MBW4670487.1"/>
    </source>
</evidence>
<evidence type="ECO:0000256" key="4">
    <source>
        <dbReference type="ARBA" id="ARBA00022840"/>
    </source>
</evidence>
<evidence type="ECO:0000256" key="1">
    <source>
        <dbReference type="ARBA" id="ARBA00022741"/>
    </source>
</evidence>
<dbReference type="GO" id="GO:0004386">
    <property type="term" value="F:helicase activity"/>
    <property type="evidence" value="ECO:0007669"/>
    <property type="project" value="UniProtKB-KW"/>
</dbReference>
<keyword evidence="4" id="KW-0067">ATP-binding</keyword>
<dbReference type="AlphaFoldDB" id="A0A951QQW1"/>
<keyword evidence="5" id="KW-0175">Coiled coil</keyword>
<evidence type="ECO:0000256" key="3">
    <source>
        <dbReference type="ARBA" id="ARBA00022806"/>
    </source>
</evidence>
<dbReference type="PROSITE" id="PS51192">
    <property type="entry name" value="HELICASE_ATP_BIND_1"/>
    <property type="match status" value="1"/>
</dbReference>
<dbReference type="PANTHER" id="PTHR45766">
    <property type="entry name" value="DNA ANNEALING HELICASE AND ENDONUCLEASE ZRANB3 FAMILY MEMBER"/>
    <property type="match status" value="1"/>
</dbReference>
<dbReference type="InterPro" id="IPR014001">
    <property type="entry name" value="Helicase_ATP-bd"/>
</dbReference>
<reference evidence="8" key="2">
    <citation type="journal article" date="2022" name="Microbiol. Resour. Announc.">
        <title>Metagenome Sequencing to Explore Phylogenomics of Terrestrial Cyanobacteria.</title>
        <authorList>
            <person name="Ward R.D."/>
            <person name="Stajich J.E."/>
            <person name="Johansen J.R."/>
            <person name="Huntemann M."/>
            <person name="Clum A."/>
            <person name="Foster B."/>
            <person name="Foster B."/>
            <person name="Roux S."/>
            <person name="Palaniappan K."/>
            <person name="Varghese N."/>
            <person name="Mukherjee S."/>
            <person name="Reddy T.B.K."/>
            <person name="Daum C."/>
            <person name="Copeland A."/>
            <person name="Chen I.A."/>
            <person name="Ivanova N.N."/>
            <person name="Kyrpides N.C."/>
            <person name="Shapiro N."/>
            <person name="Eloe-Fadrosh E.A."/>
            <person name="Pietrasiak N."/>
        </authorList>
    </citation>
    <scope>NUCLEOTIDE SEQUENCE</scope>
    <source>
        <strain evidence="8">GSE-NOS-MK-12-04C</strain>
    </source>
</reference>
<dbReference type="SUPFAM" id="SSF52540">
    <property type="entry name" value="P-loop containing nucleoside triphosphate hydrolases"/>
    <property type="match status" value="2"/>
</dbReference>
<dbReference type="InterPro" id="IPR001650">
    <property type="entry name" value="Helicase_C-like"/>
</dbReference>
<protein>
    <submittedName>
        <fullName evidence="8">Helicase</fullName>
    </submittedName>
</protein>
<evidence type="ECO:0000259" key="6">
    <source>
        <dbReference type="PROSITE" id="PS51192"/>
    </source>
</evidence>
<organism evidence="8 9">
    <name type="scientific">Cyanomargarita calcarea GSE-NOS-MK-12-04C</name>
    <dbReference type="NCBI Taxonomy" id="2839659"/>
    <lineage>
        <taxon>Bacteria</taxon>
        <taxon>Bacillati</taxon>
        <taxon>Cyanobacteriota</taxon>
        <taxon>Cyanophyceae</taxon>
        <taxon>Nostocales</taxon>
        <taxon>Cyanomargaritaceae</taxon>
        <taxon>Cyanomargarita</taxon>
    </lineage>
</organism>
<keyword evidence="2" id="KW-0378">Hydrolase</keyword>
<dbReference type="Pfam" id="PF00271">
    <property type="entry name" value="Helicase_C"/>
    <property type="match status" value="1"/>
</dbReference>
<dbReference type="GO" id="GO:0016787">
    <property type="term" value="F:hydrolase activity"/>
    <property type="evidence" value="ECO:0007669"/>
    <property type="project" value="UniProtKB-KW"/>
</dbReference>
<accession>A0A951QQW1</accession>